<name>D8RWN9_SELML</name>
<dbReference type="PROSITE" id="PS52045">
    <property type="entry name" value="NEPROSIN_PEP_CD"/>
    <property type="match status" value="1"/>
</dbReference>
<dbReference type="HOGENOM" id="CLU_030538_1_1_1"/>
<protein>
    <recommendedName>
        <fullName evidence="1">Neprosin PEP catalytic domain-containing protein</fullName>
    </recommendedName>
</protein>
<feature type="domain" description="Neprosin PEP catalytic" evidence="1">
    <location>
        <begin position="100"/>
        <end position="347"/>
    </location>
</feature>
<evidence type="ECO:0000313" key="3">
    <source>
        <dbReference type="Proteomes" id="UP000001514"/>
    </source>
</evidence>
<dbReference type="EMBL" id="GL377593">
    <property type="protein sequence ID" value="EFJ23122.1"/>
    <property type="molecule type" value="Genomic_DNA"/>
</dbReference>
<reference evidence="2 3" key="1">
    <citation type="journal article" date="2011" name="Science">
        <title>The Selaginella genome identifies genetic changes associated with the evolution of vascular plants.</title>
        <authorList>
            <person name="Banks J.A."/>
            <person name="Nishiyama T."/>
            <person name="Hasebe M."/>
            <person name="Bowman J.L."/>
            <person name="Gribskov M."/>
            <person name="dePamphilis C."/>
            <person name="Albert V.A."/>
            <person name="Aono N."/>
            <person name="Aoyama T."/>
            <person name="Ambrose B.A."/>
            <person name="Ashton N.W."/>
            <person name="Axtell M.J."/>
            <person name="Barker E."/>
            <person name="Barker M.S."/>
            <person name="Bennetzen J.L."/>
            <person name="Bonawitz N.D."/>
            <person name="Chapple C."/>
            <person name="Cheng C."/>
            <person name="Correa L.G."/>
            <person name="Dacre M."/>
            <person name="DeBarry J."/>
            <person name="Dreyer I."/>
            <person name="Elias M."/>
            <person name="Engstrom E.M."/>
            <person name="Estelle M."/>
            <person name="Feng L."/>
            <person name="Finet C."/>
            <person name="Floyd S.K."/>
            <person name="Frommer W.B."/>
            <person name="Fujita T."/>
            <person name="Gramzow L."/>
            <person name="Gutensohn M."/>
            <person name="Harholt J."/>
            <person name="Hattori M."/>
            <person name="Heyl A."/>
            <person name="Hirai T."/>
            <person name="Hiwatashi Y."/>
            <person name="Ishikawa M."/>
            <person name="Iwata M."/>
            <person name="Karol K.G."/>
            <person name="Koehler B."/>
            <person name="Kolukisaoglu U."/>
            <person name="Kubo M."/>
            <person name="Kurata T."/>
            <person name="Lalonde S."/>
            <person name="Li K."/>
            <person name="Li Y."/>
            <person name="Litt A."/>
            <person name="Lyons E."/>
            <person name="Manning G."/>
            <person name="Maruyama T."/>
            <person name="Michael T.P."/>
            <person name="Mikami K."/>
            <person name="Miyazaki S."/>
            <person name="Morinaga S."/>
            <person name="Murata T."/>
            <person name="Mueller-Roeber B."/>
            <person name="Nelson D.R."/>
            <person name="Obara M."/>
            <person name="Oguri Y."/>
            <person name="Olmstead R.G."/>
            <person name="Onodera N."/>
            <person name="Petersen B.L."/>
            <person name="Pils B."/>
            <person name="Prigge M."/>
            <person name="Rensing S.A."/>
            <person name="Riano-Pachon D.M."/>
            <person name="Roberts A.W."/>
            <person name="Sato Y."/>
            <person name="Scheller H.V."/>
            <person name="Schulz B."/>
            <person name="Schulz C."/>
            <person name="Shakirov E.V."/>
            <person name="Shibagaki N."/>
            <person name="Shinohara N."/>
            <person name="Shippen D.E."/>
            <person name="Soerensen I."/>
            <person name="Sotooka R."/>
            <person name="Sugimoto N."/>
            <person name="Sugita M."/>
            <person name="Sumikawa N."/>
            <person name="Tanurdzic M."/>
            <person name="Theissen G."/>
            <person name="Ulvskov P."/>
            <person name="Wakazuki S."/>
            <person name="Weng J.K."/>
            <person name="Willats W.W."/>
            <person name="Wipf D."/>
            <person name="Wolf P.G."/>
            <person name="Yang L."/>
            <person name="Zimmer A.D."/>
            <person name="Zhu Q."/>
            <person name="Mitros T."/>
            <person name="Hellsten U."/>
            <person name="Loque D."/>
            <person name="Otillar R."/>
            <person name="Salamov A."/>
            <person name="Schmutz J."/>
            <person name="Shapiro H."/>
            <person name="Lindquist E."/>
            <person name="Lucas S."/>
            <person name="Rokhsar D."/>
            <person name="Grigoriev I.V."/>
        </authorList>
    </citation>
    <scope>NUCLEOTIDE SEQUENCE [LARGE SCALE GENOMIC DNA]</scope>
</reference>
<keyword evidence="3" id="KW-1185">Reference proteome</keyword>
<dbReference type="Pfam" id="PF03080">
    <property type="entry name" value="Neprosin"/>
    <property type="match status" value="1"/>
</dbReference>
<gene>
    <name evidence="2" type="ORF">SELMODRAFT_415608</name>
</gene>
<proteinExistence type="predicted"/>
<dbReference type="eggNOG" id="ENOG502QVB2">
    <property type="taxonomic scope" value="Eukaryota"/>
</dbReference>
<evidence type="ECO:0000259" key="1">
    <source>
        <dbReference type="PROSITE" id="PS52045"/>
    </source>
</evidence>
<dbReference type="STRING" id="88036.D8RWN9"/>
<dbReference type="Proteomes" id="UP000001514">
    <property type="component" value="Unassembled WGS sequence"/>
</dbReference>
<sequence length="347" mass="38758">MIFAFTFYFAIAQATEVYKLSNGEVIKCINFEEQISLNGKIKEIQLSPPITFPSKSPPKPFPQHFSIEIGSCPQGKIPVIQNNLTKSFRSKYPKLSNISLENAPVHEHAGYSHILPNPVFGMTTTTSLWQPDTESNNFSLSQFWVVHLAGQTKTTLEAGWQVFPSMYGNNEPHLFVYWTADDYQDTGCYNLECPGFVQVSNKIVPGATLRPASQRGGPQTLLGFLVYQDPETTNWWLRVEDEYVGYWPGSVVPNLANGATHGSEHTTTQMGSGEFPEAGFKNAAYHRDMYHVLLGNDHALHYTLLALNGRFSRVPSCYRVGPALNTNGDTWKNYFFFGGPGRNPACP</sequence>
<dbReference type="InParanoid" id="D8RWN9"/>
<dbReference type="PANTHER" id="PTHR31589:SF223">
    <property type="entry name" value="PROTEIN, PUTATIVE (DUF239)-RELATED"/>
    <property type="match status" value="1"/>
</dbReference>
<dbReference type="InterPro" id="IPR053168">
    <property type="entry name" value="Glutamic_endopeptidase"/>
</dbReference>
<dbReference type="Gene3D" id="3.90.1320.10">
    <property type="entry name" value="Outer-capsid protein sigma 3, large lobe"/>
    <property type="match status" value="1"/>
</dbReference>
<accession>D8RWN9</accession>
<dbReference type="Gramene" id="EFJ23122">
    <property type="protein sequence ID" value="EFJ23122"/>
    <property type="gene ID" value="SELMODRAFT_415608"/>
</dbReference>
<dbReference type="InterPro" id="IPR004314">
    <property type="entry name" value="Neprosin"/>
</dbReference>
<organism evidence="3">
    <name type="scientific">Selaginella moellendorffii</name>
    <name type="common">Spikemoss</name>
    <dbReference type="NCBI Taxonomy" id="88036"/>
    <lineage>
        <taxon>Eukaryota</taxon>
        <taxon>Viridiplantae</taxon>
        <taxon>Streptophyta</taxon>
        <taxon>Embryophyta</taxon>
        <taxon>Tracheophyta</taxon>
        <taxon>Lycopodiopsida</taxon>
        <taxon>Selaginellales</taxon>
        <taxon>Selaginellaceae</taxon>
        <taxon>Selaginella</taxon>
    </lineage>
</organism>
<evidence type="ECO:0000313" key="2">
    <source>
        <dbReference type="EMBL" id="EFJ23122.1"/>
    </source>
</evidence>
<dbReference type="AlphaFoldDB" id="D8RWN9"/>
<dbReference type="KEGG" id="smo:SELMODRAFT_415608"/>
<dbReference type="PANTHER" id="PTHR31589">
    <property type="entry name" value="PROTEIN, PUTATIVE (DUF239)-RELATED-RELATED"/>
    <property type="match status" value="1"/>
</dbReference>